<accession>A0A1G6W175</accession>
<feature type="transmembrane region" description="Helical" evidence="1">
    <location>
        <begin position="184"/>
        <end position="203"/>
    </location>
</feature>
<evidence type="ECO:0000256" key="2">
    <source>
        <dbReference type="SAM" id="SignalP"/>
    </source>
</evidence>
<keyword evidence="4" id="KW-1185">Reference proteome</keyword>
<dbReference type="AlphaFoldDB" id="A0A1G6W175"/>
<protein>
    <submittedName>
        <fullName evidence="3">Uncharacterized protein</fullName>
    </submittedName>
</protein>
<evidence type="ECO:0000313" key="4">
    <source>
        <dbReference type="Proteomes" id="UP000199603"/>
    </source>
</evidence>
<keyword evidence="1" id="KW-0812">Transmembrane</keyword>
<evidence type="ECO:0000313" key="3">
    <source>
        <dbReference type="EMBL" id="SDD59534.1"/>
    </source>
</evidence>
<keyword evidence="1" id="KW-0472">Membrane</keyword>
<dbReference type="Proteomes" id="UP000199603">
    <property type="component" value="Unassembled WGS sequence"/>
</dbReference>
<organism evidence="3 4">
    <name type="scientific">Aquimonas voraii</name>
    <dbReference type="NCBI Taxonomy" id="265719"/>
    <lineage>
        <taxon>Bacteria</taxon>
        <taxon>Pseudomonadati</taxon>
        <taxon>Pseudomonadota</taxon>
        <taxon>Gammaproteobacteria</taxon>
        <taxon>Lysobacterales</taxon>
        <taxon>Lysobacteraceae</taxon>
        <taxon>Aquimonas</taxon>
    </lineage>
</organism>
<feature type="signal peptide" evidence="2">
    <location>
        <begin position="1"/>
        <end position="27"/>
    </location>
</feature>
<name>A0A1G6W175_9GAMM</name>
<gene>
    <name evidence="3" type="ORF">SAMN04488509_10467</name>
</gene>
<reference evidence="3 4" key="1">
    <citation type="submission" date="2016-10" db="EMBL/GenBank/DDBJ databases">
        <authorList>
            <person name="de Groot N.N."/>
        </authorList>
    </citation>
    <scope>NUCLEOTIDE SEQUENCE [LARGE SCALE GENOMIC DNA]</scope>
    <source>
        <strain evidence="3 4">DSM 16957</strain>
    </source>
</reference>
<dbReference type="STRING" id="265719.SAMN04488509_10467"/>
<proteinExistence type="predicted"/>
<feature type="chain" id="PRO_5011683523" evidence="2">
    <location>
        <begin position="28"/>
        <end position="207"/>
    </location>
</feature>
<keyword evidence="2" id="KW-0732">Signal</keyword>
<evidence type="ECO:0000256" key="1">
    <source>
        <dbReference type="SAM" id="Phobius"/>
    </source>
</evidence>
<sequence>MRTHAEAIGRLLTAVLLSGGAFAPAQAAADLRGEVFLPGGALVPPGEVATVVLTVTNLGPVPSSRSPGMAAVFTPNVGFRNFAVIPLPETAPCTVRYLDFVAPPGQLSSIGVSISTERVLAPLESTSCMVGLLTFPESPSPQVVTFGFTPVVDDPDPSNNLVETVIRTGVRPPVTRPTPIPVSASPALLLLAGGMLAFGAAALRRVG</sequence>
<dbReference type="EMBL" id="FNAG01000004">
    <property type="protein sequence ID" value="SDD59534.1"/>
    <property type="molecule type" value="Genomic_DNA"/>
</dbReference>
<keyword evidence="1" id="KW-1133">Transmembrane helix</keyword>